<dbReference type="InterPro" id="IPR020846">
    <property type="entry name" value="MFS_dom"/>
</dbReference>
<dbReference type="InterPro" id="IPR036259">
    <property type="entry name" value="MFS_trans_sf"/>
</dbReference>
<dbReference type="EMBL" id="JAWLKB010000003">
    <property type="protein sequence ID" value="MDV6266642.1"/>
    <property type="molecule type" value="Genomic_DNA"/>
</dbReference>
<evidence type="ECO:0000256" key="6">
    <source>
        <dbReference type="SAM" id="Phobius"/>
    </source>
</evidence>
<dbReference type="Gene3D" id="1.20.1720.10">
    <property type="entry name" value="Multidrug resistance protein D"/>
    <property type="match status" value="1"/>
</dbReference>
<evidence type="ECO:0000256" key="5">
    <source>
        <dbReference type="ARBA" id="ARBA00023136"/>
    </source>
</evidence>
<feature type="transmembrane region" description="Helical" evidence="6">
    <location>
        <begin position="119"/>
        <end position="140"/>
    </location>
</feature>
<dbReference type="Pfam" id="PF07690">
    <property type="entry name" value="MFS_1"/>
    <property type="match status" value="1"/>
</dbReference>
<feature type="transmembrane region" description="Helical" evidence="6">
    <location>
        <begin position="62"/>
        <end position="82"/>
    </location>
</feature>
<feature type="transmembrane region" description="Helical" evidence="6">
    <location>
        <begin position="332"/>
        <end position="354"/>
    </location>
</feature>
<feature type="transmembrane region" description="Helical" evidence="6">
    <location>
        <begin position="513"/>
        <end position="533"/>
    </location>
</feature>
<comment type="subcellular location">
    <subcellularLocation>
        <location evidence="1">Cell membrane</location>
        <topology evidence="1">Multi-pass membrane protein</topology>
    </subcellularLocation>
</comment>
<evidence type="ECO:0000256" key="3">
    <source>
        <dbReference type="ARBA" id="ARBA00022692"/>
    </source>
</evidence>
<accession>A0ABU4BQZ7</accession>
<dbReference type="SUPFAM" id="SSF103473">
    <property type="entry name" value="MFS general substrate transporter"/>
    <property type="match status" value="1"/>
</dbReference>
<keyword evidence="2" id="KW-0813">Transport</keyword>
<evidence type="ECO:0000259" key="7">
    <source>
        <dbReference type="PROSITE" id="PS50850"/>
    </source>
</evidence>
<dbReference type="RefSeq" id="WP_317541037.1">
    <property type="nucleotide sequence ID" value="NZ_JAWLKB010000003.1"/>
</dbReference>
<feature type="transmembrane region" description="Helical" evidence="6">
    <location>
        <begin position="388"/>
        <end position="412"/>
    </location>
</feature>
<feature type="transmembrane region" description="Helical" evidence="6">
    <location>
        <begin position="433"/>
        <end position="452"/>
    </location>
</feature>
<evidence type="ECO:0000256" key="1">
    <source>
        <dbReference type="ARBA" id="ARBA00004651"/>
    </source>
</evidence>
<dbReference type="PANTHER" id="PTHR42718:SF9">
    <property type="entry name" value="MAJOR FACILITATOR SUPERFAMILY MULTIDRUG TRANSPORTER MFSC"/>
    <property type="match status" value="1"/>
</dbReference>
<keyword evidence="5 6" id="KW-0472">Membrane</keyword>
<feature type="transmembrane region" description="Helical" evidence="6">
    <location>
        <begin position="184"/>
        <end position="203"/>
    </location>
</feature>
<feature type="transmembrane region" description="Helical" evidence="6">
    <location>
        <begin position="215"/>
        <end position="234"/>
    </location>
</feature>
<feature type="transmembrane region" description="Helical" evidence="6">
    <location>
        <begin position="26"/>
        <end position="50"/>
    </location>
</feature>
<dbReference type="Gene3D" id="1.20.1250.20">
    <property type="entry name" value="MFS general substrate transporter like domains"/>
    <property type="match status" value="1"/>
</dbReference>
<organism evidence="8 9">
    <name type="scientific">Rhodococcus globerulus</name>
    <dbReference type="NCBI Taxonomy" id="33008"/>
    <lineage>
        <taxon>Bacteria</taxon>
        <taxon>Bacillati</taxon>
        <taxon>Actinomycetota</taxon>
        <taxon>Actinomycetes</taxon>
        <taxon>Mycobacteriales</taxon>
        <taxon>Nocardiaceae</taxon>
        <taxon>Rhodococcus</taxon>
    </lineage>
</organism>
<feature type="transmembrane region" description="Helical" evidence="6">
    <location>
        <begin position="152"/>
        <end position="178"/>
    </location>
</feature>
<dbReference type="CDD" id="cd17321">
    <property type="entry name" value="MFS_MMR_MDR_like"/>
    <property type="match status" value="1"/>
</dbReference>
<reference evidence="8 9" key="1">
    <citation type="submission" date="2023-10" db="EMBL/GenBank/DDBJ databases">
        <title>Development of a sustainable strategy for remediation of hydrocarbon-contaminated territories based on the waste exchange concept.</title>
        <authorList>
            <person name="Krivoruchko A."/>
        </authorList>
    </citation>
    <scope>NUCLEOTIDE SEQUENCE [LARGE SCALE GENOMIC DNA]</scope>
    <source>
        <strain evidence="8 9">IEGM 1203</strain>
    </source>
</reference>
<dbReference type="PROSITE" id="PS50850">
    <property type="entry name" value="MFS"/>
    <property type="match status" value="1"/>
</dbReference>
<evidence type="ECO:0000313" key="9">
    <source>
        <dbReference type="Proteomes" id="UP001185927"/>
    </source>
</evidence>
<comment type="caution">
    <text evidence="8">The sequence shown here is derived from an EMBL/GenBank/DDBJ whole genome shotgun (WGS) entry which is preliminary data.</text>
</comment>
<keyword evidence="4 6" id="KW-1133">Transmembrane helix</keyword>
<name>A0ABU4BQZ7_RHOGO</name>
<gene>
    <name evidence="8" type="ORF">R3Q16_08510</name>
</gene>
<proteinExistence type="predicted"/>
<keyword evidence="9" id="KW-1185">Reference proteome</keyword>
<keyword evidence="3 6" id="KW-0812">Transmembrane</keyword>
<evidence type="ECO:0000256" key="2">
    <source>
        <dbReference type="ARBA" id="ARBA00022448"/>
    </source>
</evidence>
<feature type="transmembrane region" description="Helical" evidence="6">
    <location>
        <begin position="361"/>
        <end position="382"/>
    </location>
</feature>
<dbReference type="InterPro" id="IPR011701">
    <property type="entry name" value="MFS"/>
</dbReference>
<feature type="domain" description="Major facilitator superfamily (MFS) profile" evidence="7">
    <location>
        <begin position="28"/>
        <end position="535"/>
    </location>
</feature>
<dbReference type="Proteomes" id="UP001185927">
    <property type="component" value="Unassembled WGS sequence"/>
</dbReference>
<evidence type="ECO:0000313" key="8">
    <source>
        <dbReference type="EMBL" id="MDV6266642.1"/>
    </source>
</evidence>
<feature type="transmembrane region" description="Helical" evidence="6">
    <location>
        <begin position="246"/>
        <end position="267"/>
    </location>
</feature>
<evidence type="ECO:0000256" key="4">
    <source>
        <dbReference type="ARBA" id="ARBA00022989"/>
    </source>
</evidence>
<feature type="transmembrane region" description="Helical" evidence="6">
    <location>
        <begin position="298"/>
        <end position="320"/>
    </location>
</feature>
<sequence>MDTADQLPSVPVATERAVDAQLRASWLPLVLVCCTGLVSVFNATVLPMAISGIVDGLDTTISNVQLAIVAYGVFVAAFTITGGKISGVLGARNTQLLGLSVYAAGMLSCVLAQNVSVLIAGEAIAGLGGALLVPNALAILGQTYSGTQRTVAVSVLAGTTGIGAALALLVGGFLVQAWGWRAPFVLLLVVIAGTSVVASRLRLPRTTFRGTIDKTSIALSAVGVLMLVAAINQIGSWGLVLAAEGAPLSVLGLSPVLALVVIGGLVLHTFVARQHELLDADRTPLLAPQVFGSGLNRACLSGLVAVNLLMAGVSYLLPLYTQMVLGKSPLGTALMLIPISLAALASAAATPVLMRLFACRWLLTAAHVLAAASVILLAMTISNQWSGAWTLISEVALGLGIGVGLSAGSALLMETSPPSLSGEIGSARGMANFLGLCTGTAVAGAVLMSVLAQSASVRVADSSDLLSNSRIEVTTSSVSFVENDDLRSRLAGMELTSAQVDRAVEINVESRLVALRASLCVLGLAALLPIVTFRHLPSRRELD</sequence>
<protein>
    <submittedName>
        <fullName evidence="8">MFS transporter</fullName>
    </submittedName>
</protein>
<dbReference type="PANTHER" id="PTHR42718">
    <property type="entry name" value="MAJOR FACILITATOR SUPERFAMILY MULTIDRUG TRANSPORTER MFSC"/>
    <property type="match status" value="1"/>
</dbReference>
<feature type="transmembrane region" description="Helical" evidence="6">
    <location>
        <begin position="94"/>
        <end position="113"/>
    </location>
</feature>